<reference evidence="1" key="2">
    <citation type="journal article" date="2006" name="PLoS Pathog.">
        <title>New perspectives on host-parasite interplay by comparative transcriptomic and proteomic analyses of Schistosoma japonicum.</title>
        <authorList>
            <person name="Liu F."/>
            <person name="Lu J."/>
            <person name="Hu W."/>
            <person name="Wang S.Y."/>
            <person name="Cui S.J."/>
            <person name="Chi M."/>
            <person name="Yan Q."/>
            <person name="Wang X.R."/>
            <person name="Song H.D."/>
            <person name="Xu X.N."/>
            <person name="Wang J.J."/>
            <person name="Zhang X.L."/>
            <person name="Zhang X."/>
            <person name="Wang Z.Q."/>
            <person name="Xue C.L."/>
            <person name="Brindley P.J."/>
            <person name="McManus D.P."/>
            <person name="Yang P.Y."/>
            <person name="Feng Z."/>
            <person name="Chen Z."/>
            <person name="Han Z.G."/>
        </authorList>
    </citation>
    <scope>NUCLEOTIDE SEQUENCE</scope>
</reference>
<sequence length="81" mass="9493">MCSTQSNCIICIDNSRNPNAEKRLKSTWAPIIPFYMYMSKIFSKNEKGRSNKKRIGERTREYVLNVLGHSIYCRFLVNNTI</sequence>
<dbReference type="AlphaFoldDB" id="Q5BQS0"/>
<accession>Q5BQS0</accession>
<dbReference type="EMBL" id="AY915895">
    <property type="protein sequence ID" value="AAX31116.1"/>
    <property type="molecule type" value="mRNA"/>
</dbReference>
<organism evidence="1">
    <name type="scientific">Schistosoma japonicum</name>
    <name type="common">Blood fluke</name>
    <dbReference type="NCBI Taxonomy" id="6182"/>
    <lineage>
        <taxon>Eukaryota</taxon>
        <taxon>Metazoa</taxon>
        <taxon>Spiralia</taxon>
        <taxon>Lophotrochozoa</taxon>
        <taxon>Platyhelminthes</taxon>
        <taxon>Trematoda</taxon>
        <taxon>Digenea</taxon>
        <taxon>Strigeidida</taxon>
        <taxon>Schistosomatoidea</taxon>
        <taxon>Schistosomatidae</taxon>
        <taxon>Schistosoma</taxon>
    </lineage>
</organism>
<proteinExistence type="evidence at transcript level"/>
<name>Q5BQS0_SCHJA</name>
<protein>
    <submittedName>
        <fullName evidence="1">SJCHGC09831 protein</fullName>
    </submittedName>
</protein>
<reference evidence="1" key="1">
    <citation type="submission" date="2005-01" db="EMBL/GenBank/DDBJ databases">
        <authorList>
            <person name="Han Z."/>
        </authorList>
    </citation>
    <scope>NUCLEOTIDE SEQUENCE</scope>
</reference>
<evidence type="ECO:0000313" key="1">
    <source>
        <dbReference type="EMBL" id="AAX31116.1"/>
    </source>
</evidence>